<evidence type="ECO:0000256" key="6">
    <source>
        <dbReference type="ARBA" id="ARBA00023136"/>
    </source>
</evidence>
<dbReference type="InterPro" id="IPR044880">
    <property type="entry name" value="NCX_ion-bd_dom_sf"/>
</dbReference>
<dbReference type="Pfam" id="PF01699">
    <property type="entry name" value="Na_Ca_ex"/>
    <property type="match status" value="2"/>
</dbReference>
<keyword evidence="6 7" id="KW-0472">Membrane</keyword>
<keyword evidence="4 7" id="KW-0812">Transmembrane</keyword>
<dbReference type="OrthoDB" id="407410at2759"/>
<feature type="domain" description="Sodium/calcium exchanger membrane region" evidence="8">
    <location>
        <begin position="31"/>
        <end position="173"/>
    </location>
</feature>
<evidence type="ECO:0000313" key="10">
    <source>
        <dbReference type="Proteomes" id="UP000189911"/>
    </source>
</evidence>
<dbReference type="InterPro" id="IPR051359">
    <property type="entry name" value="CaCA_antiporter"/>
</dbReference>
<dbReference type="Proteomes" id="UP000189911">
    <property type="component" value="Chromosome E"/>
</dbReference>
<sequence>MLSTLLYKLTHPSALYEGSELNAQFVILSLLHLVICFVLLGICASDYLCPTVSIISQGKSQKGILAAILLSWCNSSPDLFTNFMSWTSSNAASLSVGEVLGSCGFILCVVQGAILIVMAPINAQLEADHNRHVQRDLTFILMAMSMMLYVCLRNKVTLLNCTIMLSIYVGYIISKAGISLRNHQEQDDSYSMEIDATDEPDLNLKFSVLSALDYNALYSLMQKSSGLGGDEITLRTLNSGVSDVEYVAPRPLTAPGDTFRERPYYDRPMAHSSPSTFEAYHDEENASEMQSLEAVPIVYDRALHNRMFRLKNGMINVLAPQLIDFQHQSLPSKCIVIPMVPFTVLLRLSCPQHEKLLHDGQNSRKAVTLDSQTLILLLIQAIFAPLCSTVLVCTLLDVSISWRFMLATLIASIFLLAGILSLLWKVINYNKFSLNEISAHDERGLFKLMSLEQPVILVVNSIGILNCILWISMLANTLVEVMVLYQELTGISEAVLGLTIFSWGNSVSDLMSNVAMCKLHFKIEVENQSQRDQLASRYFFISLSACFGGILLNSLIGIGLSGFVSMLLGSEGVSENSFWFLRSVSLGSQGMDYKFILSVAFILTQNVVLLLFFSGFKPFGNFLARNFRSIGIFLCTWWALATVLNVAIETAGKKSS</sequence>
<feature type="transmembrane region" description="Helical" evidence="7">
    <location>
        <begin position="627"/>
        <end position="648"/>
    </location>
</feature>
<comment type="similarity">
    <text evidence="2">Belongs to the Ca(2+):cation antiporter (CaCA) (TC 2.A.19) family.</text>
</comment>
<feature type="transmembrane region" description="Helical" evidence="7">
    <location>
        <begin position="23"/>
        <end position="43"/>
    </location>
</feature>
<keyword evidence="3" id="KW-0813">Transport</keyword>
<proteinExistence type="inferred from homology"/>
<dbReference type="GO" id="GO:0008324">
    <property type="term" value="F:monoatomic cation transmembrane transporter activity"/>
    <property type="evidence" value="ECO:0007669"/>
    <property type="project" value="TreeGrafter"/>
</dbReference>
<accession>A0A1G4JTV3</accession>
<evidence type="ECO:0000256" key="2">
    <source>
        <dbReference type="ARBA" id="ARBA00008170"/>
    </source>
</evidence>
<dbReference type="GO" id="GO:0016020">
    <property type="term" value="C:membrane"/>
    <property type="evidence" value="ECO:0007669"/>
    <property type="project" value="UniProtKB-SubCell"/>
</dbReference>
<evidence type="ECO:0000256" key="3">
    <source>
        <dbReference type="ARBA" id="ARBA00022448"/>
    </source>
</evidence>
<evidence type="ECO:0000256" key="4">
    <source>
        <dbReference type="ARBA" id="ARBA00022692"/>
    </source>
</evidence>
<keyword evidence="10" id="KW-1185">Reference proteome</keyword>
<dbReference type="InterPro" id="IPR004837">
    <property type="entry name" value="NaCa_Exmemb"/>
</dbReference>
<evidence type="ECO:0000256" key="7">
    <source>
        <dbReference type="SAM" id="Phobius"/>
    </source>
</evidence>
<feature type="transmembrane region" description="Helical" evidence="7">
    <location>
        <begin position="495"/>
        <end position="517"/>
    </location>
</feature>
<organism evidence="9 10">
    <name type="scientific">Lachancea nothofagi CBS 11611</name>
    <dbReference type="NCBI Taxonomy" id="1266666"/>
    <lineage>
        <taxon>Eukaryota</taxon>
        <taxon>Fungi</taxon>
        <taxon>Dikarya</taxon>
        <taxon>Ascomycota</taxon>
        <taxon>Saccharomycotina</taxon>
        <taxon>Saccharomycetes</taxon>
        <taxon>Saccharomycetales</taxon>
        <taxon>Saccharomycetaceae</taxon>
        <taxon>Lachancea</taxon>
    </lineage>
</organism>
<evidence type="ECO:0000256" key="1">
    <source>
        <dbReference type="ARBA" id="ARBA00004141"/>
    </source>
</evidence>
<comment type="subcellular location">
    <subcellularLocation>
        <location evidence="1">Membrane</location>
        <topology evidence="1">Multi-pass membrane protein</topology>
    </subcellularLocation>
</comment>
<reference evidence="10" key="1">
    <citation type="submission" date="2016-03" db="EMBL/GenBank/DDBJ databases">
        <authorList>
            <person name="Devillers Hugo."/>
        </authorList>
    </citation>
    <scope>NUCLEOTIDE SEQUENCE [LARGE SCALE GENOMIC DNA]</scope>
</reference>
<feature type="transmembrane region" description="Helical" evidence="7">
    <location>
        <begin position="538"/>
        <end position="568"/>
    </location>
</feature>
<feature type="transmembrane region" description="Helical" evidence="7">
    <location>
        <begin position="374"/>
        <end position="398"/>
    </location>
</feature>
<feature type="domain" description="Sodium/calcium exchanger membrane region" evidence="8">
    <location>
        <begin position="462"/>
        <end position="644"/>
    </location>
</feature>
<dbReference type="EMBL" id="LT598451">
    <property type="protein sequence ID" value="SCU94191.1"/>
    <property type="molecule type" value="Genomic_DNA"/>
</dbReference>
<keyword evidence="5 7" id="KW-1133">Transmembrane helix</keyword>
<name>A0A1G4JTV3_9SACH</name>
<evidence type="ECO:0000256" key="5">
    <source>
        <dbReference type="ARBA" id="ARBA00022989"/>
    </source>
</evidence>
<evidence type="ECO:0000313" key="9">
    <source>
        <dbReference type="EMBL" id="SCU94191.1"/>
    </source>
</evidence>
<dbReference type="GO" id="GO:0006874">
    <property type="term" value="P:intracellular calcium ion homeostasis"/>
    <property type="evidence" value="ECO:0007669"/>
    <property type="project" value="TreeGrafter"/>
</dbReference>
<gene>
    <name evidence="9" type="ORF">LANO_0E05996G</name>
</gene>
<dbReference type="Gene3D" id="1.20.1420.30">
    <property type="entry name" value="NCX, central ion-binding region"/>
    <property type="match status" value="2"/>
</dbReference>
<feature type="transmembrane region" description="Helical" evidence="7">
    <location>
        <begin position="455"/>
        <end position="475"/>
    </location>
</feature>
<protein>
    <submittedName>
        <fullName evidence="9">LANO_0E05996g1_1</fullName>
    </submittedName>
</protein>
<feature type="transmembrane region" description="Helical" evidence="7">
    <location>
        <begin position="99"/>
        <end position="121"/>
    </location>
</feature>
<dbReference type="PANTHER" id="PTHR12266:SF0">
    <property type="entry name" value="MITOCHONDRIAL SODIUM_CALCIUM EXCHANGER PROTEIN"/>
    <property type="match status" value="1"/>
</dbReference>
<feature type="transmembrane region" description="Helical" evidence="7">
    <location>
        <begin position="595"/>
        <end position="615"/>
    </location>
</feature>
<dbReference type="PANTHER" id="PTHR12266">
    <property type="entry name" value="NA+/CA2+ K+ INDEPENDENT EXCHANGER"/>
    <property type="match status" value="1"/>
</dbReference>
<dbReference type="AlphaFoldDB" id="A0A1G4JTV3"/>
<feature type="transmembrane region" description="Helical" evidence="7">
    <location>
        <begin position="404"/>
        <end position="424"/>
    </location>
</feature>
<feature type="transmembrane region" description="Helical" evidence="7">
    <location>
        <begin position="156"/>
        <end position="174"/>
    </location>
</feature>
<evidence type="ECO:0000259" key="8">
    <source>
        <dbReference type="Pfam" id="PF01699"/>
    </source>
</evidence>